<evidence type="ECO:0000256" key="5">
    <source>
        <dbReference type="SAM" id="MobiDB-lite"/>
    </source>
</evidence>
<keyword evidence="3 6" id="KW-1133">Transmembrane helix</keyword>
<evidence type="ECO:0000256" key="4">
    <source>
        <dbReference type="ARBA" id="ARBA00023136"/>
    </source>
</evidence>
<keyword evidence="2 6" id="KW-0812">Transmembrane</keyword>
<protein>
    <submittedName>
        <fullName evidence="7">Uncharacterized protein</fullName>
    </submittedName>
</protein>
<name>A0AAV9J996_9PEZI</name>
<keyword evidence="8" id="KW-1185">Reference proteome</keyword>
<feature type="compositionally biased region" description="Low complexity" evidence="5">
    <location>
        <begin position="168"/>
        <end position="179"/>
    </location>
</feature>
<proteinExistence type="predicted"/>
<keyword evidence="4 6" id="KW-0472">Membrane</keyword>
<evidence type="ECO:0000313" key="7">
    <source>
        <dbReference type="EMBL" id="KAK4541551.1"/>
    </source>
</evidence>
<feature type="compositionally biased region" description="Basic and acidic residues" evidence="5">
    <location>
        <begin position="206"/>
        <end position="215"/>
    </location>
</feature>
<comment type="caution">
    <text evidence="7">The sequence shown here is derived from an EMBL/GenBank/DDBJ whole genome shotgun (WGS) entry which is preliminary data.</text>
</comment>
<organism evidence="7 8">
    <name type="scientific">Oleoguttula mirabilis</name>
    <dbReference type="NCBI Taxonomy" id="1507867"/>
    <lineage>
        <taxon>Eukaryota</taxon>
        <taxon>Fungi</taxon>
        <taxon>Dikarya</taxon>
        <taxon>Ascomycota</taxon>
        <taxon>Pezizomycotina</taxon>
        <taxon>Dothideomycetes</taxon>
        <taxon>Dothideomycetidae</taxon>
        <taxon>Mycosphaerellales</taxon>
        <taxon>Teratosphaeriaceae</taxon>
        <taxon>Oleoguttula</taxon>
    </lineage>
</organism>
<sequence>MAPYSVSATPTTAASSASAPTSATSTSTSSTSSAAAATSIASLHSNQLSPGAKAGIGIGVAGGVCLLAAVAFAAFLWGKRQRQRKAQDEGQAQNPQGPQSPPMQQGMPFYPSPGEKPPGWQPSYPMGQPFQQAPYYDPNHQSLYMHDLQPHWAGVPSPPLDQRSLKNASLSPPLAPAELPAERGVHEIDSVSAAPSPPTPSPAYADLDRHHESPD</sequence>
<comment type="subcellular location">
    <subcellularLocation>
        <location evidence="1">Membrane</location>
        <topology evidence="1">Single-pass membrane protein</topology>
    </subcellularLocation>
</comment>
<accession>A0AAV9J996</accession>
<feature type="region of interest" description="Disordered" evidence="5">
    <location>
        <begin position="83"/>
        <end position="138"/>
    </location>
</feature>
<reference evidence="7 8" key="1">
    <citation type="submission" date="2021-11" db="EMBL/GenBank/DDBJ databases">
        <title>Black yeast isolated from Biological Soil Crust.</title>
        <authorList>
            <person name="Kurbessoian T."/>
        </authorList>
    </citation>
    <scope>NUCLEOTIDE SEQUENCE [LARGE SCALE GENOMIC DNA]</scope>
    <source>
        <strain evidence="7 8">CCFEE 5522</strain>
    </source>
</reference>
<evidence type="ECO:0000256" key="6">
    <source>
        <dbReference type="SAM" id="Phobius"/>
    </source>
</evidence>
<feature type="compositionally biased region" description="Low complexity" evidence="5">
    <location>
        <begin position="7"/>
        <end position="31"/>
    </location>
</feature>
<gene>
    <name evidence="7" type="ORF">LTR36_007848</name>
</gene>
<feature type="compositionally biased region" description="Pro residues" evidence="5">
    <location>
        <begin position="110"/>
        <end position="120"/>
    </location>
</feature>
<feature type="transmembrane region" description="Helical" evidence="6">
    <location>
        <begin position="54"/>
        <end position="77"/>
    </location>
</feature>
<dbReference type="Proteomes" id="UP001324427">
    <property type="component" value="Unassembled WGS sequence"/>
</dbReference>
<evidence type="ECO:0000256" key="3">
    <source>
        <dbReference type="ARBA" id="ARBA00022989"/>
    </source>
</evidence>
<dbReference type="EMBL" id="JAVFHQ010000051">
    <property type="protein sequence ID" value="KAK4541551.1"/>
    <property type="molecule type" value="Genomic_DNA"/>
</dbReference>
<dbReference type="PANTHER" id="PTHR15549">
    <property type="entry name" value="PAIRED IMMUNOGLOBULIN-LIKE TYPE 2 RECEPTOR"/>
    <property type="match status" value="1"/>
</dbReference>
<dbReference type="GO" id="GO:0016020">
    <property type="term" value="C:membrane"/>
    <property type="evidence" value="ECO:0007669"/>
    <property type="project" value="UniProtKB-SubCell"/>
</dbReference>
<dbReference type="GO" id="GO:0071944">
    <property type="term" value="C:cell periphery"/>
    <property type="evidence" value="ECO:0007669"/>
    <property type="project" value="UniProtKB-ARBA"/>
</dbReference>
<feature type="compositionally biased region" description="Basic and acidic residues" evidence="5">
    <location>
        <begin position="180"/>
        <end position="189"/>
    </location>
</feature>
<feature type="compositionally biased region" description="Low complexity" evidence="5">
    <location>
        <begin position="93"/>
        <end position="108"/>
    </location>
</feature>
<evidence type="ECO:0000256" key="2">
    <source>
        <dbReference type="ARBA" id="ARBA00022692"/>
    </source>
</evidence>
<evidence type="ECO:0000256" key="1">
    <source>
        <dbReference type="ARBA" id="ARBA00004167"/>
    </source>
</evidence>
<dbReference type="InterPro" id="IPR051694">
    <property type="entry name" value="Immunoregulatory_rcpt-like"/>
</dbReference>
<evidence type="ECO:0000313" key="8">
    <source>
        <dbReference type="Proteomes" id="UP001324427"/>
    </source>
</evidence>
<dbReference type="AlphaFoldDB" id="A0AAV9J996"/>
<feature type="region of interest" description="Disordered" evidence="5">
    <location>
        <begin position="1"/>
        <end position="31"/>
    </location>
</feature>
<feature type="region of interest" description="Disordered" evidence="5">
    <location>
        <begin position="154"/>
        <end position="215"/>
    </location>
</feature>